<sequence length="85" mass="9326">MQTPLAGGYELLLTYEELSGSGEDHKTLRRMELIVLQGQGQKDKGLVAEPNSFISRTNEGTGNELSFGKGRANSVNQTQNFPRTI</sequence>
<dbReference type="Proteomes" id="UP000765509">
    <property type="component" value="Unassembled WGS sequence"/>
</dbReference>
<evidence type="ECO:0000313" key="3">
    <source>
        <dbReference type="Proteomes" id="UP000765509"/>
    </source>
</evidence>
<feature type="region of interest" description="Disordered" evidence="1">
    <location>
        <begin position="53"/>
        <end position="85"/>
    </location>
</feature>
<dbReference type="AlphaFoldDB" id="A0A9Q3L0S3"/>
<comment type="caution">
    <text evidence="2">The sequence shown here is derived from an EMBL/GenBank/DDBJ whole genome shotgun (WGS) entry which is preliminary data.</text>
</comment>
<proteinExistence type="predicted"/>
<accession>A0A9Q3L0S3</accession>
<gene>
    <name evidence="2" type="ORF">O181_130232</name>
</gene>
<evidence type="ECO:0000256" key="1">
    <source>
        <dbReference type="SAM" id="MobiDB-lite"/>
    </source>
</evidence>
<organism evidence="2 3">
    <name type="scientific">Austropuccinia psidii MF-1</name>
    <dbReference type="NCBI Taxonomy" id="1389203"/>
    <lineage>
        <taxon>Eukaryota</taxon>
        <taxon>Fungi</taxon>
        <taxon>Dikarya</taxon>
        <taxon>Basidiomycota</taxon>
        <taxon>Pucciniomycotina</taxon>
        <taxon>Pucciniomycetes</taxon>
        <taxon>Pucciniales</taxon>
        <taxon>Sphaerophragmiaceae</taxon>
        <taxon>Austropuccinia</taxon>
    </lineage>
</organism>
<evidence type="ECO:0000313" key="2">
    <source>
        <dbReference type="EMBL" id="MBW0590517.1"/>
    </source>
</evidence>
<reference evidence="2" key="1">
    <citation type="submission" date="2021-03" db="EMBL/GenBank/DDBJ databases">
        <title>Draft genome sequence of rust myrtle Austropuccinia psidii MF-1, a brazilian biotype.</title>
        <authorList>
            <person name="Quecine M.C."/>
            <person name="Pachon D.M.R."/>
            <person name="Bonatelli M.L."/>
            <person name="Correr F.H."/>
            <person name="Franceschini L.M."/>
            <person name="Leite T.F."/>
            <person name="Margarido G.R.A."/>
            <person name="Almeida C.A."/>
            <person name="Ferrarezi J.A."/>
            <person name="Labate C.A."/>
        </authorList>
    </citation>
    <scope>NUCLEOTIDE SEQUENCE</scope>
    <source>
        <strain evidence="2">MF-1</strain>
    </source>
</reference>
<feature type="compositionally biased region" description="Polar residues" evidence="1">
    <location>
        <begin position="53"/>
        <end position="64"/>
    </location>
</feature>
<keyword evidence="3" id="KW-1185">Reference proteome</keyword>
<name>A0A9Q3L0S3_9BASI</name>
<feature type="compositionally biased region" description="Polar residues" evidence="1">
    <location>
        <begin position="73"/>
        <end position="85"/>
    </location>
</feature>
<protein>
    <submittedName>
        <fullName evidence="2">Uncharacterized protein</fullName>
    </submittedName>
</protein>
<dbReference type="EMBL" id="AVOT02138805">
    <property type="protein sequence ID" value="MBW0590517.1"/>
    <property type="molecule type" value="Genomic_DNA"/>
</dbReference>